<evidence type="ECO:0000256" key="9">
    <source>
        <dbReference type="SAM" id="Phobius"/>
    </source>
</evidence>
<dbReference type="PANTHER" id="PTHR11795">
    <property type="entry name" value="BRANCHED-CHAIN AMINO ACID TRANSPORT SYSTEM PERMEASE PROTEIN LIVH"/>
    <property type="match status" value="1"/>
</dbReference>
<feature type="transmembrane region" description="Helical" evidence="9">
    <location>
        <begin position="63"/>
        <end position="82"/>
    </location>
</feature>
<evidence type="ECO:0000313" key="10">
    <source>
        <dbReference type="EMBL" id="SDB96153.1"/>
    </source>
</evidence>
<dbReference type="GO" id="GO:0005886">
    <property type="term" value="C:plasma membrane"/>
    <property type="evidence" value="ECO:0007669"/>
    <property type="project" value="UniProtKB-SubCell"/>
</dbReference>
<dbReference type="Pfam" id="PF02653">
    <property type="entry name" value="BPD_transp_2"/>
    <property type="match status" value="1"/>
</dbReference>
<evidence type="ECO:0000313" key="11">
    <source>
        <dbReference type="Proteomes" id="UP000199086"/>
    </source>
</evidence>
<reference evidence="10 11" key="1">
    <citation type="submission" date="2016-06" db="EMBL/GenBank/DDBJ databases">
        <authorList>
            <person name="Olsen C.W."/>
            <person name="Carey S."/>
            <person name="Hinshaw L."/>
            <person name="Karasin A.I."/>
        </authorList>
    </citation>
    <scope>NUCLEOTIDE SEQUENCE [LARGE SCALE GENOMIC DNA]</scope>
    <source>
        <strain evidence="10 11">LZ-22</strain>
    </source>
</reference>
<gene>
    <name evidence="10" type="ORF">GA0111570_1122</name>
</gene>
<organism evidence="10 11">
    <name type="scientific">Raineyella antarctica</name>
    <dbReference type="NCBI Taxonomy" id="1577474"/>
    <lineage>
        <taxon>Bacteria</taxon>
        <taxon>Bacillati</taxon>
        <taxon>Actinomycetota</taxon>
        <taxon>Actinomycetes</taxon>
        <taxon>Propionibacteriales</taxon>
        <taxon>Propionibacteriaceae</taxon>
        <taxon>Raineyella</taxon>
    </lineage>
</organism>
<feature type="transmembrane region" description="Helical" evidence="9">
    <location>
        <begin position="6"/>
        <end position="32"/>
    </location>
</feature>
<dbReference type="OrthoDB" id="9807115at2"/>
<evidence type="ECO:0000256" key="1">
    <source>
        <dbReference type="ARBA" id="ARBA00004651"/>
    </source>
</evidence>
<keyword evidence="7 9" id="KW-0472">Membrane</keyword>
<comment type="subcellular location">
    <subcellularLocation>
        <location evidence="1">Cell membrane</location>
        <topology evidence="1">Multi-pass membrane protein</topology>
    </subcellularLocation>
</comment>
<feature type="transmembrane region" description="Helical" evidence="9">
    <location>
        <begin position="267"/>
        <end position="286"/>
    </location>
</feature>
<dbReference type="GO" id="GO:0022857">
    <property type="term" value="F:transmembrane transporter activity"/>
    <property type="evidence" value="ECO:0007669"/>
    <property type="project" value="InterPro"/>
</dbReference>
<sequence>MTAIDVAQTAVSGLALGSTYALVALGFVIVFAASRMMNFTQGGFVLVGAYLTYHLTARLGLPFLLSALVSIVLCAGLSVLLFRTVVRRFVGRDSFAMLMVTIGILYVIEALVGAVWGVNAQNMGDPWGVRTVRLGPVVMGLGDVWALGISLVLIAACFAYLRFSTGGLAMRASAADPEAAVSVGINPRRVTYGVWAVAGGLGAVAGTLMATGASGVTLGLTSIVFATLPAIVLGGMASPSGAIVGGFLIGLVQQFTALLQPAMLPELGIRFATVTPFLVLVIVLLLRPQGLFGQKAVARF</sequence>
<proteinExistence type="inferred from homology"/>
<protein>
    <submittedName>
        <fullName evidence="10">Amino acid/amide ABC transporter membrane protein 1, HAAT family</fullName>
    </submittedName>
</protein>
<dbReference type="RefSeq" id="WP_092612905.1">
    <property type="nucleotide sequence ID" value="NZ_FMYF01000012.1"/>
</dbReference>
<keyword evidence="5" id="KW-0029">Amino-acid transport</keyword>
<dbReference type="InterPro" id="IPR052157">
    <property type="entry name" value="BCAA_transport_permease"/>
</dbReference>
<dbReference type="PANTHER" id="PTHR11795:SF451">
    <property type="entry name" value="ABC TRANSPORTER PERMEASE PROTEIN"/>
    <property type="match status" value="1"/>
</dbReference>
<evidence type="ECO:0000256" key="6">
    <source>
        <dbReference type="ARBA" id="ARBA00022989"/>
    </source>
</evidence>
<keyword evidence="6 9" id="KW-1133">Transmembrane helix</keyword>
<dbReference type="InterPro" id="IPR001851">
    <property type="entry name" value="ABC_transp_permease"/>
</dbReference>
<dbReference type="STRING" id="1577474.GA0111570_1122"/>
<evidence type="ECO:0000256" key="4">
    <source>
        <dbReference type="ARBA" id="ARBA00022692"/>
    </source>
</evidence>
<dbReference type="EMBL" id="FMYF01000012">
    <property type="protein sequence ID" value="SDB96153.1"/>
    <property type="molecule type" value="Genomic_DNA"/>
</dbReference>
<evidence type="ECO:0000256" key="5">
    <source>
        <dbReference type="ARBA" id="ARBA00022970"/>
    </source>
</evidence>
<comment type="similarity">
    <text evidence="8">Belongs to the binding-protein-dependent transport system permease family. LivHM subfamily.</text>
</comment>
<keyword evidence="2" id="KW-0813">Transport</keyword>
<dbReference type="AlphaFoldDB" id="A0A1G6HPS7"/>
<feature type="transmembrane region" description="Helical" evidence="9">
    <location>
        <begin position="39"/>
        <end position="57"/>
    </location>
</feature>
<name>A0A1G6HPS7_9ACTN</name>
<evidence type="ECO:0000256" key="8">
    <source>
        <dbReference type="ARBA" id="ARBA00037998"/>
    </source>
</evidence>
<feature type="transmembrane region" description="Helical" evidence="9">
    <location>
        <begin position="138"/>
        <end position="161"/>
    </location>
</feature>
<keyword evidence="3" id="KW-1003">Cell membrane</keyword>
<accession>A0A1G6HPS7</accession>
<keyword evidence="4 9" id="KW-0812">Transmembrane</keyword>
<evidence type="ECO:0000256" key="7">
    <source>
        <dbReference type="ARBA" id="ARBA00023136"/>
    </source>
</evidence>
<feature type="transmembrane region" description="Helical" evidence="9">
    <location>
        <begin position="192"/>
        <end position="210"/>
    </location>
</feature>
<feature type="transmembrane region" description="Helical" evidence="9">
    <location>
        <begin position="94"/>
        <end position="118"/>
    </location>
</feature>
<keyword evidence="11" id="KW-1185">Reference proteome</keyword>
<evidence type="ECO:0000256" key="3">
    <source>
        <dbReference type="ARBA" id="ARBA00022475"/>
    </source>
</evidence>
<dbReference type="GO" id="GO:0006865">
    <property type="term" value="P:amino acid transport"/>
    <property type="evidence" value="ECO:0007669"/>
    <property type="project" value="UniProtKB-KW"/>
</dbReference>
<dbReference type="Proteomes" id="UP000199086">
    <property type="component" value="Unassembled WGS sequence"/>
</dbReference>
<dbReference type="CDD" id="cd06582">
    <property type="entry name" value="TM_PBP1_LivH_like"/>
    <property type="match status" value="1"/>
</dbReference>
<evidence type="ECO:0000256" key="2">
    <source>
        <dbReference type="ARBA" id="ARBA00022448"/>
    </source>
</evidence>